<evidence type="ECO:0000313" key="3">
    <source>
        <dbReference type="EMBL" id="MDW9254779.1"/>
    </source>
</evidence>
<organism evidence="3 4">
    <name type="scientific">Burkholderia thailandensis</name>
    <dbReference type="NCBI Taxonomy" id="57975"/>
    <lineage>
        <taxon>Bacteria</taxon>
        <taxon>Pseudomonadati</taxon>
        <taxon>Pseudomonadota</taxon>
        <taxon>Betaproteobacteria</taxon>
        <taxon>Burkholderiales</taxon>
        <taxon>Burkholderiaceae</taxon>
        <taxon>Burkholderia</taxon>
        <taxon>pseudomallei group</taxon>
    </lineage>
</organism>
<name>A0AAW9D1C8_BURTH</name>
<accession>A0AAW9D1C8</accession>
<proteinExistence type="predicted"/>
<evidence type="ECO:0008006" key="5">
    <source>
        <dbReference type="Google" id="ProtNLM"/>
    </source>
</evidence>
<protein>
    <recommendedName>
        <fullName evidence="5">PilX/PilW C-terminal domain-containing protein</fullName>
    </recommendedName>
</protein>
<keyword evidence="2" id="KW-1133">Transmembrane helix</keyword>
<comment type="caution">
    <text evidence="3">The sequence shown here is derived from an EMBL/GenBank/DDBJ whole genome shotgun (WGS) entry which is preliminary data.</text>
</comment>
<evidence type="ECO:0000256" key="2">
    <source>
        <dbReference type="SAM" id="Phobius"/>
    </source>
</evidence>
<dbReference type="KEGG" id="btha:DR62_478"/>
<evidence type="ECO:0000256" key="1">
    <source>
        <dbReference type="SAM" id="MobiDB-lite"/>
    </source>
</evidence>
<dbReference type="AlphaFoldDB" id="A0AAW9D1C8"/>
<keyword evidence="2" id="KW-0812">Transmembrane</keyword>
<gene>
    <name evidence="3" type="ORF">C7S16_1921</name>
</gene>
<dbReference type="Proteomes" id="UP001272137">
    <property type="component" value="Unassembled WGS sequence"/>
</dbReference>
<evidence type="ECO:0000313" key="4">
    <source>
        <dbReference type="Proteomes" id="UP001272137"/>
    </source>
</evidence>
<feature type="transmembrane region" description="Helical" evidence="2">
    <location>
        <begin position="39"/>
        <end position="60"/>
    </location>
</feature>
<feature type="region of interest" description="Disordered" evidence="1">
    <location>
        <begin position="1"/>
        <end position="32"/>
    </location>
</feature>
<reference evidence="3" key="1">
    <citation type="submission" date="2018-08" db="EMBL/GenBank/DDBJ databases">
        <title>Identification of Burkholderia cepacia strains that express a Burkholderia pseudomallei-like capsular polysaccharide.</title>
        <authorList>
            <person name="Burtnick M.N."/>
            <person name="Vongsouvath M."/>
            <person name="Newton P."/>
            <person name="Wuthiekanun V."/>
            <person name="Limmathurotsakul D."/>
            <person name="Brett P.J."/>
            <person name="Chantratita N."/>
            <person name="Dance D.A."/>
        </authorList>
    </citation>
    <scope>NUCLEOTIDE SEQUENCE</scope>
    <source>
        <strain evidence="3">SBXCC001</strain>
    </source>
</reference>
<sequence length="200" mass="21527">MMRSIAGLNAGRPRTVPRRSTPHYAPQRRREPLMRGSRGIALPGVLALAASLLVMSHAWFEIAKTEVRRTTNVASRFIAFRAADAALEACADALGSGAARLPSASGGTAPTHEPSGWRQPGAFDGIGAFRPYAGWPGAAQAPSCLIEAWRLPARPDARAYLVTARGVGAARDTVEWLQLQIAIESGRVERRWRRVVGRPA</sequence>
<dbReference type="EMBL" id="QXCT01000002">
    <property type="protein sequence ID" value="MDW9254779.1"/>
    <property type="molecule type" value="Genomic_DNA"/>
</dbReference>
<keyword evidence="2" id="KW-0472">Membrane</keyword>